<dbReference type="EMBL" id="RLII01000022">
    <property type="protein sequence ID" value="RXE58223.1"/>
    <property type="molecule type" value="Genomic_DNA"/>
</dbReference>
<dbReference type="RefSeq" id="WP_128706283.1">
    <property type="nucleotide sequence ID" value="NZ_RLII01000022.1"/>
</dbReference>
<dbReference type="InterPro" id="IPR043764">
    <property type="entry name" value="DUF5710"/>
</dbReference>
<dbReference type="Pfam" id="PF18974">
    <property type="entry name" value="DUF5710"/>
    <property type="match status" value="1"/>
</dbReference>
<gene>
    <name evidence="2" type="ORF">EFD62_13655</name>
</gene>
<comment type="caution">
    <text evidence="2">The sequence shown here is derived from an EMBL/GenBank/DDBJ whole genome shotgun (WGS) entry which is preliminary data.</text>
</comment>
<evidence type="ECO:0000259" key="1">
    <source>
        <dbReference type="Pfam" id="PF18974"/>
    </source>
</evidence>
<name>A0A4Q0I215_9FIRM</name>
<evidence type="ECO:0000313" key="2">
    <source>
        <dbReference type="EMBL" id="RXE58223.1"/>
    </source>
</evidence>
<proteinExistence type="predicted"/>
<accession>A0A4Q0I215</accession>
<dbReference type="AlphaFoldDB" id="A0A4Q0I215"/>
<reference evidence="3" key="1">
    <citation type="submission" date="2018-11" db="EMBL/GenBank/DDBJ databases">
        <title>Genome sequencing of a novel mesophilic and cellulolytic organism within the genus Hungateiclostridium.</title>
        <authorList>
            <person name="Rettenmaier R."/>
            <person name="Liebl W."/>
            <person name="Zverlov V."/>
        </authorList>
    </citation>
    <scope>NUCLEOTIDE SEQUENCE [LARGE SCALE GENOMIC DNA]</scope>
    <source>
        <strain evidence="3">N2K1</strain>
    </source>
</reference>
<keyword evidence="3" id="KW-1185">Reference proteome</keyword>
<organism evidence="2 3">
    <name type="scientific">Acetivibrio mesophilus</name>
    <dbReference type="NCBI Taxonomy" id="2487273"/>
    <lineage>
        <taxon>Bacteria</taxon>
        <taxon>Bacillati</taxon>
        <taxon>Bacillota</taxon>
        <taxon>Clostridia</taxon>
        <taxon>Eubacteriales</taxon>
        <taxon>Oscillospiraceae</taxon>
        <taxon>Acetivibrio</taxon>
    </lineage>
</organism>
<feature type="domain" description="DUF5710" evidence="1">
    <location>
        <begin position="4"/>
        <end position="44"/>
    </location>
</feature>
<protein>
    <recommendedName>
        <fullName evidence="1">DUF5710 domain-containing protein</fullName>
    </recommendedName>
</protein>
<evidence type="ECO:0000313" key="3">
    <source>
        <dbReference type="Proteomes" id="UP000289166"/>
    </source>
</evidence>
<sequence>MPLLLNVPFSQKDEAKALGARWNPQLKKWYVNNREEYHKFSKWFHNKDTNLIVSEHLYIAIGNQTCFKCKSDIKIILLAADNYTVIDDGSEVFDEEINFISNISNMPSNLQRFLNDNFKYCKRYSETSQSNYFANHCSNCGVFQGIRDNGPFFIDSEEKASELVLYAIKLKNDLELNGSADWGSLDWMIKEYATFKSLDLDL</sequence>
<dbReference type="OrthoDB" id="9792687at2"/>
<dbReference type="Proteomes" id="UP000289166">
    <property type="component" value="Unassembled WGS sequence"/>
</dbReference>